<dbReference type="PROSITE" id="PS00018">
    <property type="entry name" value="EF_HAND_1"/>
    <property type="match status" value="2"/>
</dbReference>
<sequence>MRVATILLSMTFTATLVQAEPERSLERLSNIEVIEHIRSELPKDKTPVKRTRSLSMFESLDRNRDNEVSLTEMRRHPSLVNSFHKLDINNDGVLNREEIQPLQEEIKGLRNILTLTALRII</sequence>
<name>A0A1H9DH75_9GAMM</name>
<protein>
    <submittedName>
        <fullName evidence="2">EF hand</fullName>
    </submittedName>
</protein>
<dbReference type="InterPro" id="IPR002048">
    <property type="entry name" value="EF_hand_dom"/>
</dbReference>
<dbReference type="RefSeq" id="WP_139203121.1">
    <property type="nucleotide sequence ID" value="NZ_AP025284.1"/>
</dbReference>
<dbReference type="InterPro" id="IPR018247">
    <property type="entry name" value="EF_Hand_1_Ca_BS"/>
</dbReference>
<gene>
    <name evidence="2" type="ORF">SAMN03080615_00520</name>
</gene>
<feature type="domain" description="EF-hand" evidence="1">
    <location>
        <begin position="56"/>
        <end position="75"/>
    </location>
</feature>
<evidence type="ECO:0000313" key="2">
    <source>
        <dbReference type="EMBL" id="SEQ12133.1"/>
    </source>
</evidence>
<dbReference type="Gene3D" id="1.10.238.10">
    <property type="entry name" value="EF-hand"/>
    <property type="match status" value="1"/>
</dbReference>
<proteinExistence type="predicted"/>
<dbReference type="InterPro" id="IPR011992">
    <property type="entry name" value="EF-hand-dom_pair"/>
</dbReference>
<dbReference type="SUPFAM" id="SSF47473">
    <property type="entry name" value="EF-hand"/>
    <property type="match status" value="1"/>
</dbReference>
<dbReference type="GO" id="GO:0005509">
    <property type="term" value="F:calcium ion binding"/>
    <property type="evidence" value="ECO:0007669"/>
    <property type="project" value="InterPro"/>
</dbReference>
<organism evidence="2 3">
    <name type="scientific">Amphritea atlantica</name>
    <dbReference type="NCBI Taxonomy" id="355243"/>
    <lineage>
        <taxon>Bacteria</taxon>
        <taxon>Pseudomonadati</taxon>
        <taxon>Pseudomonadota</taxon>
        <taxon>Gammaproteobacteria</taxon>
        <taxon>Oceanospirillales</taxon>
        <taxon>Oceanospirillaceae</taxon>
        <taxon>Amphritea</taxon>
    </lineage>
</organism>
<keyword evidence="3" id="KW-1185">Reference proteome</keyword>
<dbReference type="AlphaFoldDB" id="A0A1H9DH75"/>
<dbReference type="STRING" id="355243.SAMN03080615_00520"/>
<feature type="domain" description="EF-hand" evidence="1">
    <location>
        <begin position="83"/>
        <end position="100"/>
    </location>
</feature>
<dbReference type="OrthoDB" id="5797401at2"/>
<evidence type="ECO:0000259" key="1">
    <source>
        <dbReference type="Pfam" id="PF13202"/>
    </source>
</evidence>
<dbReference type="Proteomes" id="UP000198749">
    <property type="component" value="Unassembled WGS sequence"/>
</dbReference>
<reference evidence="3" key="1">
    <citation type="submission" date="2016-10" db="EMBL/GenBank/DDBJ databases">
        <authorList>
            <person name="Varghese N."/>
            <person name="Submissions S."/>
        </authorList>
    </citation>
    <scope>NUCLEOTIDE SEQUENCE [LARGE SCALE GENOMIC DNA]</scope>
    <source>
        <strain evidence="3">DSM 18887</strain>
    </source>
</reference>
<dbReference type="Pfam" id="PF13202">
    <property type="entry name" value="EF-hand_5"/>
    <property type="match status" value="2"/>
</dbReference>
<dbReference type="EMBL" id="FOGB01000001">
    <property type="protein sequence ID" value="SEQ12133.1"/>
    <property type="molecule type" value="Genomic_DNA"/>
</dbReference>
<accession>A0A1H9DH75</accession>
<evidence type="ECO:0000313" key="3">
    <source>
        <dbReference type="Proteomes" id="UP000198749"/>
    </source>
</evidence>